<accession>A0AAV8ZFZ3</accession>
<comment type="caution">
    <text evidence="2">The sequence shown here is derived from an EMBL/GenBank/DDBJ whole genome shotgun (WGS) entry which is preliminary data.</text>
</comment>
<feature type="region of interest" description="Disordered" evidence="1">
    <location>
        <begin position="1"/>
        <end position="31"/>
    </location>
</feature>
<proteinExistence type="predicted"/>
<protein>
    <submittedName>
        <fullName evidence="2">Uncharacterized protein</fullName>
    </submittedName>
</protein>
<reference evidence="2" key="1">
    <citation type="journal article" date="2023" name="Insect Mol. Biol.">
        <title>Genome sequencing provides insights into the evolution of gene families encoding plant cell wall-degrading enzymes in longhorned beetles.</title>
        <authorList>
            <person name="Shin N.R."/>
            <person name="Okamura Y."/>
            <person name="Kirsch R."/>
            <person name="Pauchet Y."/>
        </authorList>
    </citation>
    <scope>NUCLEOTIDE SEQUENCE</scope>
    <source>
        <strain evidence="2">AMC_N1</strain>
    </source>
</reference>
<gene>
    <name evidence="2" type="ORF">NQ318_018684</name>
</gene>
<keyword evidence="3" id="KW-1185">Reference proteome</keyword>
<organism evidence="2 3">
    <name type="scientific">Aromia moschata</name>
    <dbReference type="NCBI Taxonomy" id="1265417"/>
    <lineage>
        <taxon>Eukaryota</taxon>
        <taxon>Metazoa</taxon>
        <taxon>Ecdysozoa</taxon>
        <taxon>Arthropoda</taxon>
        <taxon>Hexapoda</taxon>
        <taxon>Insecta</taxon>
        <taxon>Pterygota</taxon>
        <taxon>Neoptera</taxon>
        <taxon>Endopterygota</taxon>
        <taxon>Coleoptera</taxon>
        <taxon>Polyphaga</taxon>
        <taxon>Cucujiformia</taxon>
        <taxon>Chrysomeloidea</taxon>
        <taxon>Cerambycidae</taxon>
        <taxon>Cerambycinae</taxon>
        <taxon>Callichromatini</taxon>
        <taxon>Aromia</taxon>
    </lineage>
</organism>
<evidence type="ECO:0000313" key="3">
    <source>
        <dbReference type="Proteomes" id="UP001162162"/>
    </source>
</evidence>
<dbReference type="EMBL" id="JAPWTK010000001">
    <property type="protein sequence ID" value="KAJ8963218.1"/>
    <property type="molecule type" value="Genomic_DNA"/>
</dbReference>
<evidence type="ECO:0000313" key="2">
    <source>
        <dbReference type="EMBL" id="KAJ8963218.1"/>
    </source>
</evidence>
<dbReference type="AlphaFoldDB" id="A0AAV8ZFZ3"/>
<feature type="compositionally biased region" description="Polar residues" evidence="1">
    <location>
        <begin position="1"/>
        <end position="10"/>
    </location>
</feature>
<sequence length="90" mass="9838">MSVVSENAQFGGQIRDDRFGKQPANTSTLKERQIGREHCRCPCKCAGEPDAVNSSPCTRTRPFTGFNLVNFASRLRPTPLQDPSDPGAQS</sequence>
<name>A0AAV8ZFZ3_9CUCU</name>
<evidence type="ECO:0000256" key="1">
    <source>
        <dbReference type="SAM" id="MobiDB-lite"/>
    </source>
</evidence>
<dbReference type="Proteomes" id="UP001162162">
    <property type="component" value="Unassembled WGS sequence"/>
</dbReference>